<protein>
    <submittedName>
        <fullName evidence="1">Aristolochene synthase</fullName>
    </submittedName>
</protein>
<dbReference type="Pfam" id="PF19086">
    <property type="entry name" value="Terpene_syn_C_2"/>
    <property type="match status" value="1"/>
</dbReference>
<sequence length="133" mass="15261">MREKDRRLADQVLEPTFIFMRAKTEKIRTEITEIGRYLQYRERDVGKALLSTLMRFAMDVHLSDEEVAEMREVEMNSAKHISIVNDIYNWEKELKESQIASEEGSILCSGVKVLANSTGFCIESAKTCLLPNA</sequence>
<organism evidence="1 2">
    <name type="scientific">Colletotrichum siamense</name>
    <name type="common">Anthracnose fungus</name>
    <dbReference type="NCBI Taxonomy" id="690259"/>
    <lineage>
        <taxon>Eukaryota</taxon>
        <taxon>Fungi</taxon>
        <taxon>Dikarya</taxon>
        <taxon>Ascomycota</taxon>
        <taxon>Pezizomycotina</taxon>
        <taxon>Sordariomycetes</taxon>
        <taxon>Hypocreomycetidae</taxon>
        <taxon>Glomerellales</taxon>
        <taxon>Glomerellaceae</taxon>
        <taxon>Colletotrichum</taxon>
        <taxon>Colletotrichum gloeosporioides species complex</taxon>
    </lineage>
</organism>
<accession>A0A9P5EJQ8</accession>
<name>A0A9P5EJQ8_COLSI</name>
<dbReference type="OrthoDB" id="4824565at2759"/>
<proteinExistence type="predicted"/>
<reference evidence="1" key="1">
    <citation type="submission" date="2019-06" db="EMBL/GenBank/DDBJ databases">
        <authorList>
            <person name="Gan P."/>
            <person name="Shirasu K."/>
        </authorList>
    </citation>
    <scope>NUCLEOTIDE SEQUENCE [LARGE SCALE GENOMIC DNA]</scope>
    <source>
        <strain evidence="1">CAD2</strain>
    </source>
</reference>
<keyword evidence="2" id="KW-1185">Reference proteome</keyword>
<gene>
    <name evidence="1" type="primary">Ari1-1</name>
    <name evidence="1" type="ORF">CGCSCA2_v012679</name>
</gene>
<dbReference type="SUPFAM" id="SSF48576">
    <property type="entry name" value="Terpenoid synthases"/>
    <property type="match status" value="1"/>
</dbReference>
<evidence type="ECO:0000313" key="2">
    <source>
        <dbReference type="Proteomes" id="UP000711996"/>
    </source>
</evidence>
<dbReference type="AlphaFoldDB" id="A0A9P5EJQ8"/>
<dbReference type="EMBL" id="QPMT01000058">
    <property type="protein sequence ID" value="KAF4847638.1"/>
    <property type="molecule type" value="Genomic_DNA"/>
</dbReference>
<dbReference type="Proteomes" id="UP000711996">
    <property type="component" value="Unassembled WGS sequence"/>
</dbReference>
<comment type="caution">
    <text evidence="1">The sequence shown here is derived from an EMBL/GenBank/DDBJ whole genome shotgun (WGS) entry which is preliminary data.</text>
</comment>
<evidence type="ECO:0000313" key="1">
    <source>
        <dbReference type="EMBL" id="KAF4847638.1"/>
    </source>
</evidence>
<dbReference type="InterPro" id="IPR008949">
    <property type="entry name" value="Isoprenoid_synthase_dom_sf"/>
</dbReference>
<dbReference type="Gene3D" id="1.10.600.10">
    <property type="entry name" value="Farnesyl Diphosphate Synthase"/>
    <property type="match status" value="1"/>
</dbReference>